<keyword evidence="2" id="KW-1185">Reference proteome</keyword>
<gene>
    <name evidence="1" type="ORF">WDK88_09615</name>
</gene>
<dbReference type="EMBL" id="CP147711">
    <property type="protein sequence ID" value="WXC81826.1"/>
    <property type="molecule type" value="Genomic_DNA"/>
</dbReference>
<protein>
    <recommendedName>
        <fullName evidence="3">Phasin domain-containing protein</fullName>
    </recommendedName>
</protein>
<dbReference type="Proteomes" id="UP001432046">
    <property type="component" value="Chromosome"/>
</dbReference>
<evidence type="ECO:0000313" key="1">
    <source>
        <dbReference type="EMBL" id="WXC81826.1"/>
    </source>
</evidence>
<evidence type="ECO:0000313" key="2">
    <source>
        <dbReference type="Proteomes" id="UP001432046"/>
    </source>
</evidence>
<reference evidence="1" key="2">
    <citation type="submission" date="2024-03" db="EMBL/GenBank/DDBJ databases">
        <authorList>
            <person name="Bromfield E.S.P."/>
            <person name="Cloutier S."/>
        </authorList>
    </citation>
    <scope>NUCLEOTIDE SEQUENCE</scope>
    <source>
        <strain evidence="1">5S5</strain>
    </source>
</reference>
<organism evidence="1 2">
    <name type="scientific">Bradyrhizobium septentrionale</name>
    <dbReference type="NCBI Taxonomy" id="1404411"/>
    <lineage>
        <taxon>Bacteria</taxon>
        <taxon>Pseudomonadati</taxon>
        <taxon>Pseudomonadota</taxon>
        <taxon>Alphaproteobacteria</taxon>
        <taxon>Hyphomicrobiales</taxon>
        <taxon>Nitrobacteraceae</taxon>
        <taxon>Bradyrhizobium</taxon>
    </lineage>
</organism>
<proteinExistence type="predicted"/>
<dbReference type="RefSeq" id="WP_224497179.1">
    <property type="nucleotide sequence ID" value="NZ_CP088284.1"/>
</dbReference>
<name>A0ABZ2P3K9_9BRAD</name>
<evidence type="ECO:0008006" key="3">
    <source>
        <dbReference type="Google" id="ProtNLM"/>
    </source>
</evidence>
<sequence length="123" mass="13929">MPERSEAVAVTAVEQAATDAQTRVAKANERASSFVFGAQKLMFEEFVFAGNELVERAQTEMHLFSELVSKLAGAHSVKDIRTMWEECSKHQVDFIRRDCDRVFKHGERVIEATSNLFKSHPLN</sequence>
<accession>A0ABZ2P3K9</accession>
<reference evidence="1" key="1">
    <citation type="journal article" date="2021" name="Int. J. Syst. Evol. Microbiol.">
        <title>Bradyrhizobium septentrionale sp. nov. (sv. septentrionale) and Bradyrhizobium quebecense sp. nov. (sv. septentrionale) associated with legumes native to Canada possess rearranged symbiosis genes and numerous insertion sequences.</title>
        <authorList>
            <person name="Bromfield E.S.P."/>
            <person name="Cloutier S."/>
        </authorList>
    </citation>
    <scope>NUCLEOTIDE SEQUENCE</scope>
    <source>
        <strain evidence="1">5S5</strain>
    </source>
</reference>